<dbReference type="InterPro" id="IPR006130">
    <property type="entry name" value="Asp/Orn_carbamoylTrfase"/>
</dbReference>
<dbReference type="PANTHER" id="PTHR11405:SF5">
    <property type="entry name" value="CAD PROTEIN"/>
    <property type="match status" value="1"/>
</dbReference>
<dbReference type="InterPro" id="IPR036480">
    <property type="entry name" value="CarbP_synth_ssu_N_sf"/>
</dbReference>
<feature type="compositionally biased region" description="Low complexity" evidence="20">
    <location>
        <begin position="205"/>
        <end position="214"/>
    </location>
</feature>
<comment type="catalytic activity">
    <reaction evidence="15">
        <text>hydrogencarbonate + NH4(+) + 2 ATP = carbamoyl phosphate + 2 ADP + phosphate + 2 H(+)</text>
        <dbReference type="Rhea" id="RHEA:18029"/>
        <dbReference type="ChEBI" id="CHEBI:15378"/>
        <dbReference type="ChEBI" id="CHEBI:17544"/>
        <dbReference type="ChEBI" id="CHEBI:28938"/>
        <dbReference type="ChEBI" id="CHEBI:30616"/>
        <dbReference type="ChEBI" id="CHEBI:43474"/>
        <dbReference type="ChEBI" id="CHEBI:58228"/>
        <dbReference type="ChEBI" id="CHEBI:456216"/>
        <dbReference type="EC" id="6.3.4.16"/>
    </reaction>
</comment>
<dbReference type="InterPro" id="IPR011607">
    <property type="entry name" value="MGS-like_dom"/>
</dbReference>
<dbReference type="Gene3D" id="3.40.50.880">
    <property type="match status" value="1"/>
</dbReference>
<dbReference type="NCBIfam" id="NF003671">
    <property type="entry name" value="PRK05294.1"/>
    <property type="match status" value="1"/>
</dbReference>
<dbReference type="Pfam" id="PF00185">
    <property type="entry name" value="OTCace"/>
    <property type="match status" value="1"/>
</dbReference>
<dbReference type="InterPro" id="IPR013815">
    <property type="entry name" value="ATP_grasp_subdomain_1"/>
</dbReference>
<keyword evidence="8 19" id="KW-0067">ATP-binding</keyword>
<keyword evidence="7" id="KW-0378">Hydrolase</keyword>
<dbReference type="PRINTS" id="PR00100">
    <property type="entry name" value="AOTCASE"/>
</dbReference>
<name>A0ABR1J6M1_9AGAR</name>
<reference evidence="23 24" key="1">
    <citation type="submission" date="2024-01" db="EMBL/GenBank/DDBJ databases">
        <title>A draft genome for the cacao thread blight pathogen Marasmiellus scandens.</title>
        <authorList>
            <person name="Baruah I.K."/>
            <person name="Leung J."/>
            <person name="Bukari Y."/>
            <person name="Amoako-Attah I."/>
            <person name="Meinhardt L.W."/>
            <person name="Bailey B.A."/>
            <person name="Cohen S.P."/>
        </authorList>
    </citation>
    <scope>NUCLEOTIDE SEQUENCE [LARGE SCALE GENOMIC DNA]</scope>
    <source>
        <strain evidence="23 24">GH-19</strain>
    </source>
</reference>
<evidence type="ECO:0000256" key="18">
    <source>
        <dbReference type="ARBA" id="ARBA00049534"/>
    </source>
</evidence>
<dbReference type="Pfam" id="PF02786">
    <property type="entry name" value="CPSase_L_D2"/>
    <property type="match status" value="2"/>
</dbReference>
<dbReference type="Proteomes" id="UP001498398">
    <property type="component" value="Unassembled WGS sequence"/>
</dbReference>
<dbReference type="Pfam" id="PF00988">
    <property type="entry name" value="CPSase_sm_chain"/>
    <property type="match status" value="1"/>
</dbReference>
<dbReference type="HAMAP" id="MF_01209">
    <property type="entry name" value="CPSase_S_chain"/>
    <property type="match status" value="1"/>
</dbReference>
<dbReference type="InterPro" id="IPR002082">
    <property type="entry name" value="Asp_carbamoyltransf"/>
</dbReference>
<dbReference type="SUPFAM" id="SSF53671">
    <property type="entry name" value="Aspartate/ornithine carbamoyltransferase"/>
    <property type="match status" value="1"/>
</dbReference>
<dbReference type="InterPro" id="IPR006132">
    <property type="entry name" value="Asp/Orn_carbamoyltranf_P-bd"/>
</dbReference>
<dbReference type="InterPro" id="IPR006274">
    <property type="entry name" value="CarbamoylP_synth_ssu"/>
</dbReference>
<evidence type="ECO:0000256" key="20">
    <source>
        <dbReference type="SAM" id="MobiDB-lite"/>
    </source>
</evidence>
<dbReference type="SUPFAM" id="SSF52021">
    <property type="entry name" value="Carbamoyl phosphate synthetase, small subunit N-terminal domain"/>
    <property type="match status" value="1"/>
</dbReference>
<dbReference type="SUPFAM" id="SSF52317">
    <property type="entry name" value="Class I glutamine amidotransferase-like"/>
    <property type="match status" value="1"/>
</dbReference>
<feature type="region of interest" description="Disordered" evidence="20">
    <location>
        <begin position="1"/>
        <end position="40"/>
    </location>
</feature>
<dbReference type="InterPro" id="IPR011761">
    <property type="entry name" value="ATP-grasp"/>
</dbReference>
<feature type="domain" description="ATP-grasp" evidence="21">
    <location>
        <begin position="1132"/>
        <end position="1323"/>
    </location>
</feature>
<dbReference type="HAMAP" id="MF_00001">
    <property type="entry name" value="Asp_carb_tr"/>
    <property type="match status" value="1"/>
</dbReference>
<evidence type="ECO:0000256" key="15">
    <source>
        <dbReference type="ARBA" id="ARBA00047359"/>
    </source>
</evidence>
<comment type="caution">
    <text evidence="23">The sequence shown here is derived from an EMBL/GenBank/DDBJ whole genome shotgun (WGS) entry which is preliminary data.</text>
</comment>
<dbReference type="PROSITE" id="PS51273">
    <property type="entry name" value="GATASE_TYPE_1"/>
    <property type="match status" value="1"/>
</dbReference>
<dbReference type="PRINTS" id="PR00098">
    <property type="entry name" value="CPSASE"/>
</dbReference>
<accession>A0ABR1J6M1</accession>
<evidence type="ECO:0000259" key="21">
    <source>
        <dbReference type="PROSITE" id="PS50975"/>
    </source>
</evidence>
<dbReference type="Gene3D" id="3.50.30.20">
    <property type="entry name" value="Carbamoyl-phosphate synthase small subunit, N-terminal domain"/>
    <property type="match status" value="1"/>
</dbReference>
<comment type="similarity">
    <text evidence="12">In the C-terminal section; belongs to the aspartate/ornithine carbamoyltransferase superfamily. ATCase family.</text>
</comment>
<dbReference type="PROSITE" id="PS00867">
    <property type="entry name" value="CPSASE_2"/>
    <property type="match status" value="2"/>
</dbReference>
<dbReference type="InterPro" id="IPR006275">
    <property type="entry name" value="CPSase_lsu"/>
</dbReference>
<evidence type="ECO:0000256" key="2">
    <source>
        <dbReference type="ARBA" id="ARBA00004852"/>
    </source>
</evidence>
<dbReference type="SUPFAM" id="SSF52440">
    <property type="entry name" value="PreATP-grasp domain"/>
    <property type="match status" value="2"/>
</dbReference>
<evidence type="ECO:0000256" key="19">
    <source>
        <dbReference type="PROSITE-ProRule" id="PRU00409"/>
    </source>
</evidence>
<dbReference type="Pfam" id="PF02729">
    <property type="entry name" value="OTCace_N"/>
    <property type="match status" value="1"/>
</dbReference>
<dbReference type="InterPro" id="IPR029062">
    <property type="entry name" value="Class_I_gatase-like"/>
</dbReference>
<dbReference type="InterPro" id="IPR035686">
    <property type="entry name" value="CPSase_GATase1"/>
</dbReference>
<dbReference type="InterPro" id="IPR005483">
    <property type="entry name" value="CPSase_dom"/>
</dbReference>
<keyword evidence="6 19" id="KW-0547">Nucleotide-binding</keyword>
<dbReference type="Gene3D" id="1.10.1030.10">
    <property type="entry name" value="Carbamoyl-phosphate synthetase, large subunit oligomerisation domain"/>
    <property type="match status" value="1"/>
</dbReference>
<evidence type="ECO:0000256" key="13">
    <source>
        <dbReference type="ARBA" id="ARBA00043984"/>
    </source>
</evidence>
<evidence type="ECO:0000313" key="23">
    <source>
        <dbReference type="EMBL" id="KAK7449780.1"/>
    </source>
</evidence>
<evidence type="ECO:0000256" key="7">
    <source>
        <dbReference type="ARBA" id="ARBA00022801"/>
    </source>
</evidence>
<dbReference type="NCBIfam" id="NF009475">
    <property type="entry name" value="PRK12838.1"/>
    <property type="match status" value="1"/>
</dbReference>
<dbReference type="InterPro" id="IPR006131">
    <property type="entry name" value="Asp_carbamoyltransf_Asp/Orn-bd"/>
</dbReference>
<dbReference type="SUPFAM" id="SSF56059">
    <property type="entry name" value="Glutathione synthetase ATP-binding domain-like"/>
    <property type="match status" value="2"/>
</dbReference>
<dbReference type="PROSITE" id="PS50975">
    <property type="entry name" value="ATP_GRASP"/>
    <property type="match status" value="2"/>
</dbReference>
<dbReference type="InterPro" id="IPR036914">
    <property type="entry name" value="MGS-like_dom_sf"/>
</dbReference>
<evidence type="ECO:0000256" key="10">
    <source>
        <dbReference type="ARBA" id="ARBA00023268"/>
    </source>
</evidence>
<dbReference type="Gene3D" id="3.40.50.1380">
    <property type="entry name" value="Methylglyoxal synthase-like domain"/>
    <property type="match status" value="1"/>
</dbReference>
<dbReference type="NCBIfam" id="TIGR01368">
    <property type="entry name" value="CPSaseIIsmall"/>
    <property type="match status" value="1"/>
</dbReference>
<keyword evidence="9" id="KW-0665">Pyrimidine biosynthesis</keyword>
<dbReference type="CDD" id="cd01744">
    <property type="entry name" value="GATase1_CPSase"/>
    <property type="match status" value="1"/>
</dbReference>
<dbReference type="SMART" id="SM00851">
    <property type="entry name" value="MGS"/>
    <property type="match status" value="1"/>
</dbReference>
<dbReference type="CDD" id="cd01423">
    <property type="entry name" value="MGS_CPS_I_III"/>
    <property type="match status" value="1"/>
</dbReference>
<evidence type="ECO:0000256" key="4">
    <source>
        <dbReference type="ARBA" id="ARBA00022679"/>
    </source>
</evidence>
<evidence type="ECO:0000313" key="24">
    <source>
        <dbReference type="Proteomes" id="UP001498398"/>
    </source>
</evidence>
<dbReference type="SUPFAM" id="SSF52335">
    <property type="entry name" value="Methylglyoxal synthase-like"/>
    <property type="match status" value="1"/>
</dbReference>
<comment type="similarity">
    <text evidence="14">In the 2nd section; belongs to the CarB family.</text>
</comment>
<dbReference type="PROSITE" id="PS00866">
    <property type="entry name" value="CPSASE_1"/>
    <property type="match status" value="2"/>
</dbReference>
<keyword evidence="10" id="KW-0511">Multifunctional enzyme</keyword>
<dbReference type="InterPro" id="IPR036897">
    <property type="entry name" value="CarbamoylP_synth_lsu_oligo_sf"/>
</dbReference>
<feature type="region of interest" description="Disordered" evidence="20">
    <location>
        <begin position="1881"/>
        <end position="1916"/>
    </location>
</feature>
<comment type="catalytic activity">
    <reaction evidence="17">
        <text>carbamoyl phosphate + L-aspartate = N-carbamoyl-L-aspartate + phosphate + H(+)</text>
        <dbReference type="Rhea" id="RHEA:20013"/>
        <dbReference type="ChEBI" id="CHEBI:15378"/>
        <dbReference type="ChEBI" id="CHEBI:29991"/>
        <dbReference type="ChEBI" id="CHEBI:32814"/>
        <dbReference type="ChEBI" id="CHEBI:43474"/>
        <dbReference type="ChEBI" id="CHEBI:58228"/>
        <dbReference type="EC" id="2.1.3.2"/>
    </reaction>
</comment>
<dbReference type="InterPro" id="IPR032466">
    <property type="entry name" value="Metal_Hydrolase"/>
</dbReference>
<dbReference type="PROSITE" id="PS00097">
    <property type="entry name" value="CARBAMOYLTRANSFERASE"/>
    <property type="match status" value="1"/>
</dbReference>
<comment type="similarity">
    <text evidence="13">In the N-terminal section; belongs to the CarA family.</text>
</comment>
<dbReference type="PANTHER" id="PTHR11405">
    <property type="entry name" value="CARBAMOYLTRANSFERASE FAMILY MEMBER"/>
    <property type="match status" value="1"/>
</dbReference>
<dbReference type="Gene3D" id="3.30.1490.20">
    <property type="entry name" value="ATP-grasp fold, A domain"/>
    <property type="match status" value="1"/>
</dbReference>
<dbReference type="SMART" id="SM01096">
    <property type="entry name" value="CPSase_L_D3"/>
    <property type="match status" value="1"/>
</dbReference>
<keyword evidence="4" id="KW-0808">Transferase</keyword>
<organism evidence="23 24">
    <name type="scientific">Marasmiellus scandens</name>
    <dbReference type="NCBI Taxonomy" id="2682957"/>
    <lineage>
        <taxon>Eukaryota</taxon>
        <taxon>Fungi</taxon>
        <taxon>Dikarya</taxon>
        <taxon>Basidiomycota</taxon>
        <taxon>Agaricomycotina</taxon>
        <taxon>Agaricomycetes</taxon>
        <taxon>Agaricomycetidae</taxon>
        <taxon>Agaricales</taxon>
        <taxon>Marasmiineae</taxon>
        <taxon>Omphalotaceae</taxon>
        <taxon>Marasmiellus</taxon>
    </lineage>
</organism>
<comment type="pathway">
    <text evidence="2">Pyrimidine metabolism; UMP biosynthesis via de novo pathway; (S)-dihydroorotate from bicarbonate: step 2/3.</text>
</comment>
<dbReference type="SUPFAM" id="SSF51556">
    <property type="entry name" value="Metallo-dependent hydrolases"/>
    <property type="match status" value="1"/>
</dbReference>
<dbReference type="PROSITE" id="PS51855">
    <property type="entry name" value="MGS"/>
    <property type="match status" value="1"/>
</dbReference>
<comment type="pathway">
    <text evidence="1">Pyrimidine metabolism; UMP biosynthesis via de novo pathway; (S)-dihydroorotate from bicarbonate: step 1/3.</text>
</comment>
<evidence type="ECO:0000256" key="17">
    <source>
        <dbReference type="ARBA" id="ARBA00048859"/>
    </source>
</evidence>
<dbReference type="InterPro" id="IPR002474">
    <property type="entry name" value="CarbamoylP_synth_ssu_N"/>
</dbReference>
<dbReference type="Gene3D" id="3.30.470.20">
    <property type="entry name" value="ATP-grasp fold, B domain"/>
    <property type="match status" value="2"/>
</dbReference>
<evidence type="ECO:0000256" key="11">
    <source>
        <dbReference type="ARBA" id="ARBA00043968"/>
    </source>
</evidence>
<evidence type="ECO:0000256" key="8">
    <source>
        <dbReference type="ARBA" id="ARBA00022840"/>
    </source>
</evidence>
<sequence>MASTKPSAARPPLPRVGSFLPNHPTPLATAPPSPTDSAPSALDAVLEFSDGSSYRGISFGAEGKSIAGECVFQTGMVGYTESLTDPSYEGQILVLTYPLVGNYGVPERPANPLEDLPKEFESSRIHVAGLVIGYYSKDFSHFLAKSSLGEWLKENGVPAIYGVDTRVLTKKIREKGSMLGKILARRPGNSSGRSIALNFPPIQTSSRASSPHSASTWREDYMDIPFTDPNQVNLVAAVSITEPRTYKPTTTPRLHPSGRPLRVLAVDVGMKYNQIRCFINRGVELKVVPWDYDFLSESEVYDGLFLSNGPGDPTMVKETIARLSKAMERSDRPIFGICLGHQLLALAAGATTSKMKYGNRGHNIPCTDLQSGRCYITSQNHGFQVDAASLPEGWKELFRNANDDSNEGIYCVDKPFFSVQFHPESTPGPRDTEFLFDVFIQNIVDCATTNTPVPVSLPGGRKEENDKRVRPNVTKVLILGSGGLSIGQAGEFDYSGSQAIKALKEEGIYTIMVNPNIATIATSKGLADKVYFLPVTPDFVRKIIKYEKPDGIYVTFGGQTALNVGIKLKDEFAELGVQVLGTPIETIIMTEDRQLFASAMEEIGEKCAKSATATNIDEAIAAASAIGFPVIVRAAYALGGLGSGFAQNEAQLKALCSKAFATSPQVLVEKSMKGWKEIEYEVVRDCRDNCITVCNMENFDPLGIHTGDSIVIAPSQTLSDSDYNMLRTTAINVIRHLGVVGECNIQYALNPESQEYCIIEVNARLSRSSALASKATGYPLAFIAAKLGLGIPLNEIKNSVTKVTSACFEPSLDYVVVKIPRWDLKKFNRVSRLLSSSMKSVGEVMSIGRTFEETIQKAIRAIDDQFAGFAKNEYVEDIDEELVNPTDKRIFAISTAFHRGYSVDKIWQITNIDKWFLTKLQYIFKMEQSLMDLNISSISPDVLKRAKQLGFSDRQLAACLGSTELAVRRLRQENGIAPFVKQIDTVAAEFPAFTNYLYTTYNAIAHDVSFNDRGVMVLGSGVYRIGSSVEFDWCAVRAIRTLRDQGLPTVMVNYNPETVSTDYDEADRLYFENISLETILDIYDIEQSRGVILSMGGQTPNNIALPLYRENVKIYGTSPEMIDTAENRFKFSRLLDAIGVDQPLWKELTTFEEAQSFCDKVGFPVLVRPSYVLSGAAMNVVFNADDLASYLTQATAVSRDHPVVISKYIEQAKEIEMDAVAKDGKMVMHYISEHVENAGVHSGDATLIHPPQDLDPQTVRQIEEATAKIGNALNVTGPFNIQFIAKNNEIKVIECNLRAARSFPFVSKVTGIDAIEMATKVMLGLPIEAYPDAGLPVNYVGIKVPQFSFSRLSGADPVLGVEMASTGEVACFGVDKYEAYLKALISTGIVPPKKNILFSIGSYREKLELLPSVQKLSAAGYNIFATSGTADFLQEHNVPCKYLETLGDDDRNLQKSEYSLTQHLANNLIDMYINLPSKNHYRRPASYTSKGYHTRRMAVDFAVPLITNVKNAKMLAEALVRKLPLDVSTVDSKSSHQTYTFPGLVNVAAFVPQVAVPNSKDFVDATRASVSGGFTTAVVIALGDNNGIIDHNTLELARANVSGSAYCNFALCVSATANNLQSFDEELKAEARALFIPFRIDNAPIPLSTVAAHFASWPTEKPVMTNAKGSDLASLLLLASLNNRSIHVTDVQNVDDLLLISLSKAKNLKVTCDVSVYSLFFTREQFPSATFLPTTEDQKALWKKLDMIDAFSVGSSPYRLAVETKNAASAASGVEEALPLLLTAVNEGRLTLNDIKMRLHDNPVQIFGLPDQAQTHVEVVIGRRSLFGKRASRWSPVEQGFVTGFIHRVIVHGQTVFLDGALSSTPLGRDVTAATISHAPSVPTKDIEPSSSTQNIVTLPPVATTGPTGYGPAAPSVSHLLPHPSFHRRHILSVKQFTRKDMYDLFSLAHEMRLQVERSGTLDLLKGKVLCTAFYEPSTRTSSSFDAAMKRCGGQVVQITADTSSVAKGETLPDTIRTLGCYGDAIVIRHPDVGSAQLAAKFSPVPIINAGDGIGEHPTQALLDVYTIRSELGTVNGRTITILGDLKNGRTVHSLVTLLCFYSVRLNFVSPPSLTMPPNVIAAAKKAGISVYQCESLEEVLADTDVLYVTRVQKERFESETEWQQVKDAYRVDHAVLSRAKEDMIVMHPLPRVNEIDPEVDFDSRRAVYFRQMRYGLFIRMALLVSILG</sequence>
<evidence type="ECO:0000256" key="5">
    <source>
        <dbReference type="ARBA" id="ARBA00022737"/>
    </source>
</evidence>
<dbReference type="Pfam" id="PF25596">
    <property type="entry name" value="CPSase_L_D1"/>
    <property type="match status" value="2"/>
</dbReference>
<dbReference type="NCBIfam" id="TIGR01369">
    <property type="entry name" value="CPSaseII_lrg"/>
    <property type="match status" value="1"/>
</dbReference>
<evidence type="ECO:0000259" key="22">
    <source>
        <dbReference type="PROSITE" id="PS51855"/>
    </source>
</evidence>
<dbReference type="Pfam" id="PF00117">
    <property type="entry name" value="GATase"/>
    <property type="match status" value="1"/>
</dbReference>
<dbReference type="Gene3D" id="3.40.50.20">
    <property type="match status" value="2"/>
</dbReference>
<dbReference type="PRINTS" id="PR00101">
    <property type="entry name" value="ATCASE"/>
</dbReference>
<dbReference type="SUPFAM" id="SSF48108">
    <property type="entry name" value="Carbamoyl phosphate synthetase, large subunit connection domain"/>
    <property type="match status" value="1"/>
</dbReference>
<dbReference type="Pfam" id="PF02142">
    <property type="entry name" value="MGS"/>
    <property type="match status" value="1"/>
</dbReference>
<dbReference type="InterPro" id="IPR016185">
    <property type="entry name" value="PreATP-grasp_dom_sf"/>
</dbReference>
<dbReference type="NCBIfam" id="TIGR00670">
    <property type="entry name" value="asp_carb_tr"/>
    <property type="match status" value="1"/>
</dbReference>
<dbReference type="InterPro" id="IPR017926">
    <property type="entry name" value="GATASE"/>
</dbReference>
<evidence type="ECO:0000256" key="9">
    <source>
        <dbReference type="ARBA" id="ARBA00022975"/>
    </source>
</evidence>
<dbReference type="InterPro" id="IPR036901">
    <property type="entry name" value="Asp/Orn_carbamoylTrfase_sf"/>
</dbReference>
<evidence type="ECO:0000256" key="3">
    <source>
        <dbReference type="ARBA" id="ARBA00022598"/>
    </source>
</evidence>
<dbReference type="InterPro" id="IPR058047">
    <property type="entry name" value="CPSase_preATP-grasp"/>
</dbReference>
<dbReference type="InterPro" id="IPR005479">
    <property type="entry name" value="CPAse_ATP-bd"/>
</dbReference>
<comment type="catalytic activity">
    <reaction evidence="16">
        <text>hydrogencarbonate + L-glutamine + 2 ATP + H2O = carbamoyl phosphate + L-glutamate + 2 ADP + phosphate + 2 H(+)</text>
        <dbReference type="Rhea" id="RHEA:18633"/>
        <dbReference type="ChEBI" id="CHEBI:15377"/>
        <dbReference type="ChEBI" id="CHEBI:15378"/>
        <dbReference type="ChEBI" id="CHEBI:17544"/>
        <dbReference type="ChEBI" id="CHEBI:29985"/>
        <dbReference type="ChEBI" id="CHEBI:30616"/>
        <dbReference type="ChEBI" id="CHEBI:43474"/>
        <dbReference type="ChEBI" id="CHEBI:58228"/>
        <dbReference type="ChEBI" id="CHEBI:58359"/>
        <dbReference type="ChEBI" id="CHEBI:456216"/>
        <dbReference type="EC" id="6.3.5.5"/>
    </reaction>
</comment>
<evidence type="ECO:0000256" key="14">
    <source>
        <dbReference type="ARBA" id="ARBA00043998"/>
    </source>
</evidence>
<proteinExistence type="inferred from homology"/>
<dbReference type="PRINTS" id="PR00099">
    <property type="entry name" value="CPSGATASE"/>
</dbReference>
<feature type="region of interest" description="Disordered" evidence="20">
    <location>
        <begin position="187"/>
        <end position="214"/>
    </location>
</feature>
<dbReference type="NCBIfam" id="NF009455">
    <property type="entry name" value="PRK12815.1"/>
    <property type="match status" value="1"/>
</dbReference>
<comment type="catalytic activity">
    <reaction evidence="18">
        <text>L-glutamine + H2O = L-glutamate + NH4(+)</text>
        <dbReference type="Rhea" id="RHEA:15889"/>
        <dbReference type="ChEBI" id="CHEBI:15377"/>
        <dbReference type="ChEBI" id="CHEBI:28938"/>
        <dbReference type="ChEBI" id="CHEBI:29985"/>
        <dbReference type="ChEBI" id="CHEBI:58359"/>
        <dbReference type="EC" id="3.5.1.2"/>
    </reaction>
</comment>
<evidence type="ECO:0000256" key="1">
    <source>
        <dbReference type="ARBA" id="ARBA00004812"/>
    </source>
</evidence>
<dbReference type="Pfam" id="PF02787">
    <property type="entry name" value="CPSase_L_D3"/>
    <property type="match status" value="1"/>
</dbReference>
<gene>
    <name evidence="23" type="primary">URA2</name>
    <name evidence="23" type="ORF">VKT23_013256</name>
</gene>
<dbReference type="EMBL" id="JBANRG010000035">
    <property type="protein sequence ID" value="KAK7449780.1"/>
    <property type="molecule type" value="Genomic_DNA"/>
</dbReference>
<evidence type="ECO:0000256" key="12">
    <source>
        <dbReference type="ARBA" id="ARBA00043979"/>
    </source>
</evidence>
<evidence type="ECO:0000256" key="6">
    <source>
        <dbReference type="ARBA" id="ARBA00022741"/>
    </source>
</evidence>
<dbReference type="InterPro" id="IPR005480">
    <property type="entry name" value="CPSase_lsu_oligo"/>
</dbReference>
<dbReference type="Gene3D" id="3.40.50.1370">
    <property type="entry name" value="Aspartate/ornithine carbamoyltransferase"/>
    <property type="match status" value="2"/>
</dbReference>
<keyword evidence="5" id="KW-0677">Repeat</keyword>
<keyword evidence="24" id="KW-1185">Reference proteome</keyword>
<evidence type="ECO:0000256" key="16">
    <source>
        <dbReference type="ARBA" id="ARBA00048816"/>
    </source>
</evidence>
<comment type="similarity">
    <text evidence="11">In the 3rd section; belongs to the metallo-dependent hydrolases superfamily. DHOase family. CAD subfamily.</text>
</comment>
<dbReference type="SMART" id="SM01097">
    <property type="entry name" value="CPSase_sm_chain"/>
    <property type="match status" value="1"/>
</dbReference>
<feature type="domain" description="ATP-grasp" evidence="21">
    <location>
        <begin position="597"/>
        <end position="789"/>
    </location>
</feature>
<dbReference type="NCBIfam" id="NF002032">
    <property type="entry name" value="PRK00856.1"/>
    <property type="match status" value="1"/>
</dbReference>
<keyword evidence="3" id="KW-0436">Ligase</keyword>
<feature type="domain" description="MGS-like" evidence="22">
    <location>
        <begin position="1388"/>
        <end position="1545"/>
    </location>
</feature>
<protein>
    <submittedName>
        <fullName evidence="23">Carbamoyl-phosphate synthase</fullName>
    </submittedName>
</protein>
<dbReference type="Gene3D" id="3.20.20.140">
    <property type="entry name" value="Metal-dependent hydrolases"/>
    <property type="match status" value="1"/>
</dbReference>